<dbReference type="InterPro" id="IPR050351">
    <property type="entry name" value="BphY/WalK/GraS-like"/>
</dbReference>
<feature type="domain" description="Histidine kinase" evidence="11">
    <location>
        <begin position="530"/>
        <end position="744"/>
    </location>
</feature>
<dbReference type="Gene3D" id="3.30.450.270">
    <property type="match status" value="1"/>
</dbReference>
<comment type="similarity">
    <text evidence="2">In the N-terminal section; belongs to the phytochrome family.</text>
</comment>
<name>A0ABW6ADS9_9BACT</name>
<keyword evidence="12" id="KW-0067">ATP-binding</keyword>
<evidence type="ECO:0000256" key="1">
    <source>
        <dbReference type="ARBA" id="ARBA00000085"/>
    </source>
</evidence>
<feature type="domain" description="Phytochrome chromophore attachment site" evidence="10">
    <location>
        <begin position="146"/>
        <end position="304"/>
    </location>
</feature>
<evidence type="ECO:0000256" key="4">
    <source>
        <dbReference type="ARBA" id="ARBA00022543"/>
    </source>
</evidence>
<dbReference type="InterPro" id="IPR043150">
    <property type="entry name" value="Phytochrome_PHY_sf"/>
</dbReference>
<proteinExistence type="inferred from homology"/>
<dbReference type="InterPro" id="IPR029016">
    <property type="entry name" value="GAF-like_dom_sf"/>
</dbReference>
<dbReference type="Gene3D" id="1.10.287.130">
    <property type="match status" value="1"/>
</dbReference>
<dbReference type="Pfam" id="PF01590">
    <property type="entry name" value="GAF"/>
    <property type="match status" value="1"/>
</dbReference>
<reference evidence="13" key="1">
    <citation type="journal article" date="2019" name="Int. J. Syst. Evol. Microbiol.">
        <title>The Global Catalogue of Microorganisms (GCM) 10K type strain sequencing project: providing services to taxonomists for standard genome sequencing and annotation.</title>
        <authorList>
            <consortium name="The Broad Institute Genomics Platform"/>
            <consortium name="The Broad Institute Genome Sequencing Center for Infectious Disease"/>
            <person name="Wu L."/>
            <person name="Ma J."/>
        </authorList>
    </citation>
    <scope>NUCLEOTIDE SEQUENCE [LARGE SCALE GENOMIC DNA]</scope>
    <source>
        <strain evidence="13">KCTC 52490</strain>
    </source>
</reference>
<dbReference type="SMART" id="SM00387">
    <property type="entry name" value="HATPase_c"/>
    <property type="match status" value="1"/>
</dbReference>
<evidence type="ECO:0000256" key="7">
    <source>
        <dbReference type="ARBA" id="ARBA00022777"/>
    </source>
</evidence>
<dbReference type="InterPro" id="IPR003594">
    <property type="entry name" value="HATPase_dom"/>
</dbReference>
<keyword evidence="8" id="KW-0157">Chromophore</keyword>
<evidence type="ECO:0000256" key="2">
    <source>
        <dbReference type="ARBA" id="ARBA00006402"/>
    </source>
</evidence>
<dbReference type="InterPro" id="IPR001294">
    <property type="entry name" value="Phytochrome"/>
</dbReference>
<dbReference type="Gene3D" id="3.30.450.20">
    <property type="entry name" value="PAS domain"/>
    <property type="match status" value="1"/>
</dbReference>
<organism evidence="12 13">
    <name type="scientific">Spirosoma flavum</name>
    <dbReference type="NCBI Taxonomy" id="2048557"/>
    <lineage>
        <taxon>Bacteria</taxon>
        <taxon>Pseudomonadati</taxon>
        <taxon>Bacteroidota</taxon>
        <taxon>Cytophagia</taxon>
        <taxon>Cytophagales</taxon>
        <taxon>Cytophagaceae</taxon>
        <taxon>Spirosoma</taxon>
    </lineage>
</organism>
<evidence type="ECO:0000313" key="13">
    <source>
        <dbReference type="Proteomes" id="UP001597512"/>
    </source>
</evidence>
<gene>
    <name evidence="12" type="ORF">ACFS25_04205</name>
</gene>
<keyword evidence="12" id="KW-0547">Nucleotide-binding</keyword>
<dbReference type="CDD" id="cd00082">
    <property type="entry name" value="HisKA"/>
    <property type="match status" value="1"/>
</dbReference>
<dbReference type="InterPro" id="IPR005467">
    <property type="entry name" value="His_kinase_dom"/>
</dbReference>
<keyword evidence="9" id="KW-0675">Receptor</keyword>
<protein>
    <recommendedName>
        <fullName evidence="3">histidine kinase</fullName>
        <ecNumber evidence="3">2.7.13.3</ecNumber>
    </recommendedName>
</protein>
<dbReference type="Gene3D" id="3.30.565.10">
    <property type="entry name" value="Histidine kinase-like ATPase, C-terminal domain"/>
    <property type="match status" value="1"/>
</dbReference>
<comment type="catalytic activity">
    <reaction evidence="1">
        <text>ATP + protein L-histidine = ADP + protein N-phospho-L-histidine.</text>
        <dbReference type="EC" id="2.7.13.3"/>
    </reaction>
</comment>
<evidence type="ECO:0000313" key="12">
    <source>
        <dbReference type="EMBL" id="MFD2932969.1"/>
    </source>
</evidence>
<keyword evidence="5" id="KW-0716">Sensory transduction</keyword>
<dbReference type="SUPFAM" id="SSF55785">
    <property type="entry name" value="PYP-like sensor domain (PAS domain)"/>
    <property type="match status" value="1"/>
</dbReference>
<evidence type="ECO:0000256" key="3">
    <source>
        <dbReference type="ARBA" id="ARBA00012438"/>
    </source>
</evidence>
<dbReference type="InterPro" id="IPR035965">
    <property type="entry name" value="PAS-like_dom_sf"/>
</dbReference>
<dbReference type="Pfam" id="PF08446">
    <property type="entry name" value="PAS_2"/>
    <property type="match status" value="1"/>
</dbReference>
<dbReference type="InterPro" id="IPR013654">
    <property type="entry name" value="PAS_2"/>
</dbReference>
<keyword evidence="6" id="KW-0808">Transferase</keyword>
<dbReference type="PROSITE" id="PS50046">
    <property type="entry name" value="PHYTOCHROME_2"/>
    <property type="match status" value="1"/>
</dbReference>
<dbReference type="SUPFAM" id="SSF55781">
    <property type="entry name" value="GAF domain-like"/>
    <property type="match status" value="2"/>
</dbReference>
<accession>A0ABW6ADS9</accession>
<sequence>MSPATIDLTTCEREPIHILGHIQSHGYLIAIHPDTHSIVHASDNIVDLVGVEAAQLLGQSIDTMLTGTDIPIGTLTELLNVGQRNESWETLNPYRLTLNGKGWNLIIHQQQELLILEWEPIDDDRHQFINQQLIAQALTEVQASRTLTELLQNTAKRVKTIIGFDRVMVYRFGADWHGHVVAEEKDDHLEPFLGLHYPASDIPRQARELYKVNLVRLIVNAGSVPARLLSQPDWPEDQPLDLTHSVLRAVSPVHIEYLKNMGVKASMSISLLYRGELWGLISCHNSTPRFVDYPARQAAKFVSQLLSAALEFRKDKEDQTNLQQYQQTGLQLNEQLLFSDDVVRALTKLPVTALDVTGATGAALLFNNKLYQLGQTPNDTQILALADWIRTNGTETFLETDQLPNIYPPAEEFRAVGAGLLTIVLSRELNEYLFWFKPERIQQVTWAGNPEKPVTVGTDGTQRLSPRTSFAAWTELVHNTSESWSEAEISVVVKLREDILQIVTRQANEIRLLNQRLQLAYEELDAFSYTVSHDLRTPLSSIRCYSEILIEEYGQDLAPDAQDLLQKVIESTDRMHKLIRHILYYSRMGRTELDTQPVDMRQLLEGIRDEILVTTKDRSLRIEIGDTPSITADFTMAIQLFTNLLGNAAKYTQPTPEGLVQINGSQTDKEVIYSIEDNGIGFDMKQAGKMFDLFKRLENARGFEGSGVGLAIVKRIITRHQGKIWFHSEPNQGATFFVSFPTTPAV</sequence>
<evidence type="ECO:0000259" key="11">
    <source>
        <dbReference type="PROSITE" id="PS50109"/>
    </source>
</evidence>
<dbReference type="Pfam" id="PF00360">
    <property type="entry name" value="PHY"/>
    <property type="match status" value="1"/>
</dbReference>
<dbReference type="InterPro" id="IPR036097">
    <property type="entry name" value="HisK_dim/P_sf"/>
</dbReference>
<dbReference type="Pfam" id="PF00512">
    <property type="entry name" value="HisKA"/>
    <property type="match status" value="1"/>
</dbReference>
<evidence type="ECO:0000256" key="6">
    <source>
        <dbReference type="ARBA" id="ARBA00022679"/>
    </source>
</evidence>
<evidence type="ECO:0000259" key="10">
    <source>
        <dbReference type="PROSITE" id="PS50046"/>
    </source>
</evidence>
<keyword evidence="7" id="KW-0418">Kinase</keyword>
<keyword evidence="13" id="KW-1185">Reference proteome</keyword>
<dbReference type="PROSITE" id="PS50109">
    <property type="entry name" value="HIS_KIN"/>
    <property type="match status" value="1"/>
</dbReference>
<evidence type="ECO:0000256" key="8">
    <source>
        <dbReference type="ARBA" id="ARBA00022991"/>
    </source>
</evidence>
<evidence type="ECO:0000256" key="5">
    <source>
        <dbReference type="ARBA" id="ARBA00022606"/>
    </source>
</evidence>
<dbReference type="PANTHER" id="PTHR42878">
    <property type="entry name" value="TWO-COMPONENT HISTIDINE KINASE"/>
    <property type="match status" value="1"/>
</dbReference>
<dbReference type="EC" id="2.7.13.3" evidence="3"/>
<dbReference type="InterPro" id="IPR016132">
    <property type="entry name" value="Phyto_chromo_attachment"/>
</dbReference>
<dbReference type="InterPro" id="IPR003661">
    <property type="entry name" value="HisK_dim/P_dom"/>
</dbReference>
<dbReference type="SUPFAM" id="SSF55874">
    <property type="entry name" value="ATPase domain of HSP90 chaperone/DNA topoisomerase II/histidine kinase"/>
    <property type="match status" value="1"/>
</dbReference>
<dbReference type="SUPFAM" id="SSF47384">
    <property type="entry name" value="Homodimeric domain of signal transducing histidine kinase"/>
    <property type="match status" value="1"/>
</dbReference>
<dbReference type="InterPro" id="IPR003018">
    <property type="entry name" value="GAF"/>
</dbReference>
<comment type="caution">
    <text evidence="12">The sequence shown here is derived from an EMBL/GenBank/DDBJ whole genome shotgun (WGS) entry which is preliminary data.</text>
</comment>
<dbReference type="RefSeq" id="WP_381497152.1">
    <property type="nucleotide sequence ID" value="NZ_JBHUOM010000001.1"/>
</dbReference>
<dbReference type="InterPro" id="IPR036890">
    <property type="entry name" value="HATPase_C_sf"/>
</dbReference>
<dbReference type="SMART" id="SM00065">
    <property type="entry name" value="GAF"/>
    <property type="match status" value="1"/>
</dbReference>
<dbReference type="SMART" id="SM00388">
    <property type="entry name" value="HisKA"/>
    <property type="match status" value="1"/>
</dbReference>
<evidence type="ECO:0000256" key="9">
    <source>
        <dbReference type="ARBA" id="ARBA00023170"/>
    </source>
</evidence>
<dbReference type="Gene3D" id="3.30.450.40">
    <property type="match status" value="1"/>
</dbReference>
<dbReference type="Pfam" id="PF02518">
    <property type="entry name" value="HATPase_c"/>
    <property type="match status" value="1"/>
</dbReference>
<dbReference type="PRINTS" id="PR01033">
    <property type="entry name" value="PHYTOCHROME"/>
</dbReference>
<dbReference type="EMBL" id="JBHUOM010000001">
    <property type="protein sequence ID" value="MFD2932969.1"/>
    <property type="molecule type" value="Genomic_DNA"/>
</dbReference>
<dbReference type="GO" id="GO:0005524">
    <property type="term" value="F:ATP binding"/>
    <property type="evidence" value="ECO:0007669"/>
    <property type="project" value="UniProtKB-KW"/>
</dbReference>
<dbReference type="InterPro" id="IPR013515">
    <property type="entry name" value="Phytochrome_cen-reg"/>
</dbReference>
<dbReference type="Proteomes" id="UP001597512">
    <property type="component" value="Unassembled WGS sequence"/>
</dbReference>
<dbReference type="PANTHER" id="PTHR42878:SF15">
    <property type="entry name" value="BACTERIOPHYTOCHROME"/>
    <property type="match status" value="1"/>
</dbReference>
<keyword evidence="4" id="KW-0600">Photoreceptor protein</keyword>